<reference evidence="2" key="2">
    <citation type="submission" date="2020-09" db="EMBL/GenBank/DDBJ databases">
        <authorList>
            <person name="Sun Q."/>
            <person name="Zhou Y."/>
        </authorList>
    </citation>
    <scope>NUCLEOTIDE SEQUENCE</scope>
    <source>
        <strain evidence="2">CGMCC 1.15290</strain>
    </source>
</reference>
<dbReference type="Proteomes" id="UP000627292">
    <property type="component" value="Unassembled WGS sequence"/>
</dbReference>
<dbReference type="InterPro" id="IPR043732">
    <property type="entry name" value="DUF5675"/>
</dbReference>
<organism evidence="2 3">
    <name type="scientific">Filimonas zeae</name>
    <dbReference type="NCBI Taxonomy" id="1737353"/>
    <lineage>
        <taxon>Bacteria</taxon>
        <taxon>Pseudomonadati</taxon>
        <taxon>Bacteroidota</taxon>
        <taxon>Chitinophagia</taxon>
        <taxon>Chitinophagales</taxon>
        <taxon>Chitinophagaceae</taxon>
        <taxon>Filimonas</taxon>
    </lineage>
</organism>
<keyword evidence="3" id="KW-1185">Reference proteome</keyword>
<reference evidence="2" key="1">
    <citation type="journal article" date="2014" name="Int. J. Syst. Evol. Microbiol.">
        <title>Complete genome sequence of Corynebacterium casei LMG S-19264T (=DSM 44701T), isolated from a smear-ripened cheese.</title>
        <authorList>
            <consortium name="US DOE Joint Genome Institute (JGI-PGF)"/>
            <person name="Walter F."/>
            <person name="Albersmeier A."/>
            <person name="Kalinowski J."/>
            <person name="Ruckert C."/>
        </authorList>
    </citation>
    <scope>NUCLEOTIDE SEQUENCE</scope>
    <source>
        <strain evidence="2">CGMCC 1.15290</strain>
    </source>
</reference>
<proteinExistence type="predicted"/>
<dbReference type="Pfam" id="PF18925">
    <property type="entry name" value="DUF5675"/>
    <property type="match status" value="1"/>
</dbReference>
<name>A0A917IQ01_9BACT</name>
<evidence type="ECO:0000259" key="1">
    <source>
        <dbReference type="Pfam" id="PF18925"/>
    </source>
</evidence>
<protein>
    <recommendedName>
        <fullName evidence="1">DUF5675 domain-containing protein</fullName>
    </recommendedName>
</protein>
<dbReference type="RefSeq" id="WP_188950216.1">
    <property type="nucleotide sequence ID" value="NZ_BMIB01000001.1"/>
</dbReference>
<dbReference type="AlphaFoldDB" id="A0A917IQ01"/>
<feature type="domain" description="DUF5675" evidence="1">
    <location>
        <begin position="5"/>
        <end position="115"/>
    </location>
</feature>
<evidence type="ECO:0000313" key="3">
    <source>
        <dbReference type="Proteomes" id="UP000627292"/>
    </source>
</evidence>
<comment type="caution">
    <text evidence="2">The sequence shown here is derived from an EMBL/GenBank/DDBJ whole genome shotgun (WGS) entry which is preliminary data.</text>
</comment>
<dbReference type="EMBL" id="BMIB01000001">
    <property type="protein sequence ID" value="GGH58390.1"/>
    <property type="molecule type" value="Genomic_DNA"/>
</dbReference>
<evidence type="ECO:0000313" key="2">
    <source>
        <dbReference type="EMBL" id="GGH58390.1"/>
    </source>
</evidence>
<gene>
    <name evidence="2" type="ORF">GCM10011379_04070</name>
</gene>
<sequence length="133" mass="14737">MKLLLTRTYYPRGTNGTLYAGEQVLCRTIELPWRKNESGISCIPEGKYEVVLRHSKQHGEHLYLPDVESRSLILIHPANNALKELRGCIAPVTTHTGEGTGTESRKPFERLVDLVGAALTSGETVILEIVKAI</sequence>
<accession>A0A917IQ01</accession>